<dbReference type="InterPro" id="IPR000719">
    <property type="entry name" value="Prot_kinase_dom"/>
</dbReference>
<dbReference type="InterPro" id="IPR011009">
    <property type="entry name" value="Kinase-like_dom_sf"/>
</dbReference>
<dbReference type="Pfam" id="PF01636">
    <property type="entry name" value="APH"/>
    <property type="match status" value="1"/>
</dbReference>
<proteinExistence type="predicted"/>
<keyword evidence="3" id="KW-1185">Reference proteome</keyword>
<dbReference type="EMBL" id="BRLB01000002">
    <property type="protein sequence ID" value="GKX28771.1"/>
    <property type="molecule type" value="Genomic_DNA"/>
</dbReference>
<reference evidence="2" key="1">
    <citation type="submission" date="2022-06" db="EMBL/GenBank/DDBJ databases">
        <title>Vallitalea longa sp. nov., an anaerobic bacterium isolated from marine sediment.</title>
        <authorList>
            <person name="Hirano S."/>
            <person name="Terahara T."/>
            <person name="Mori K."/>
            <person name="Hamada M."/>
            <person name="Matsumoto R."/>
            <person name="Kobayashi T."/>
        </authorList>
    </citation>
    <scope>NUCLEOTIDE SEQUENCE</scope>
    <source>
        <strain evidence="2">SH18-1</strain>
    </source>
</reference>
<sequence length="268" mass="31419">MELGKLIGEGSTAEIYELDNNKILKLFIKGYKKKYIKYEYRVNNILSTYDLPVTKAYKMVKCNDRIGIIYDKVNGNTMLHNIFDDMSSIKTYGENLAKLHYTIHKVTYNKRLYNYKQSLIRSIKNIDLIDNDTKHKIIAYTKSLPDGSNLCHGDFHPENILIDNNKYYIIDWMTTRKGNCLCDVARTIIILKYSVVEKDIPIDEIKEFHVLRSLLLKHYVNFYTAFSGADINEIEKWELPIATTRLNENIPEEEKALLLEYINNQLKK</sequence>
<name>A0A9W6DDF9_9FIRM</name>
<protein>
    <submittedName>
        <fullName evidence="2">Aminoglycoside phosphotransferase</fullName>
    </submittedName>
</protein>
<dbReference type="GO" id="GO:0004672">
    <property type="term" value="F:protein kinase activity"/>
    <property type="evidence" value="ECO:0007669"/>
    <property type="project" value="InterPro"/>
</dbReference>
<dbReference type="GO" id="GO:0005524">
    <property type="term" value="F:ATP binding"/>
    <property type="evidence" value="ECO:0007669"/>
    <property type="project" value="InterPro"/>
</dbReference>
<dbReference type="RefSeq" id="WP_281813523.1">
    <property type="nucleotide sequence ID" value="NZ_BRLB01000002.1"/>
</dbReference>
<accession>A0A9W6DDF9</accession>
<dbReference type="Proteomes" id="UP001144256">
    <property type="component" value="Unassembled WGS sequence"/>
</dbReference>
<feature type="domain" description="Protein kinase" evidence="1">
    <location>
        <begin position="1"/>
        <end position="268"/>
    </location>
</feature>
<dbReference type="InterPro" id="IPR002575">
    <property type="entry name" value="Aminoglycoside_PTrfase"/>
</dbReference>
<dbReference type="Gene3D" id="3.90.1200.10">
    <property type="match status" value="1"/>
</dbReference>
<evidence type="ECO:0000313" key="3">
    <source>
        <dbReference type="Proteomes" id="UP001144256"/>
    </source>
</evidence>
<dbReference type="SUPFAM" id="SSF56112">
    <property type="entry name" value="Protein kinase-like (PK-like)"/>
    <property type="match status" value="1"/>
</dbReference>
<gene>
    <name evidence="2" type="ORF">SH1V18_12510</name>
</gene>
<dbReference type="PROSITE" id="PS50011">
    <property type="entry name" value="PROTEIN_KINASE_DOM"/>
    <property type="match status" value="1"/>
</dbReference>
<organism evidence="2 3">
    <name type="scientific">Vallitalea longa</name>
    <dbReference type="NCBI Taxonomy" id="2936439"/>
    <lineage>
        <taxon>Bacteria</taxon>
        <taxon>Bacillati</taxon>
        <taxon>Bacillota</taxon>
        <taxon>Clostridia</taxon>
        <taxon>Lachnospirales</taxon>
        <taxon>Vallitaleaceae</taxon>
        <taxon>Vallitalea</taxon>
    </lineage>
</organism>
<evidence type="ECO:0000313" key="2">
    <source>
        <dbReference type="EMBL" id="GKX28771.1"/>
    </source>
</evidence>
<dbReference type="AlphaFoldDB" id="A0A9W6DDF9"/>
<comment type="caution">
    <text evidence="2">The sequence shown here is derived from an EMBL/GenBank/DDBJ whole genome shotgun (WGS) entry which is preliminary data.</text>
</comment>
<evidence type="ECO:0000259" key="1">
    <source>
        <dbReference type="PROSITE" id="PS50011"/>
    </source>
</evidence>